<feature type="compositionally biased region" description="Basic and acidic residues" evidence="8">
    <location>
        <begin position="638"/>
        <end position="650"/>
    </location>
</feature>
<dbReference type="Pfam" id="PF00018">
    <property type="entry name" value="SH3_1"/>
    <property type="match status" value="2"/>
</dbReference>
<evidence type="ECO:0000259" key="14">
    <source>
        <dbReference type="PROSITE" id="PS51082"/>
    </source>
</evidence>
<evidence type="ECO:0000256" key="2">
    <source>
        <dbReference type="ARBA" id="ARBA00015110"/>
    </source>
</evidence>
<feature type="compositionally biased region" description="Basic and acidic residues" evidence="8">
    <location>
        <begin position="658"/>
        <end position="700"/>
    </location>
</feature>
<dbReference type="InterPro" id="IPR002048">
    <property type="entry name" value="EF_hand_dom"/>
</dbReference>
<dbReference type="SMART" id="SM00246">
    <property type="entry name" value="WH2"/>
    <property type="match status" value="1"/>
</dbReference>
<feature type="compositionally biased region" description="Low complexity" evidence="8">
    <location>
        <begin position="912"/>
        <end position="922"/>
    </location>
</feature>
<dbReference type="EMBL" id="JAAAUQ010000063">
    <property type="protein sequence ID" value="KAF9155508.1"/>
    <property type="molecule type" value="Genomic_DNA"/>
</dbReference>
<evidence type="ECO:0000313" key="16">
    <source>
        <dbReference type="Proteomes" id="UP000748756"/>
    </source>
</evidence>
<dbReference type="SMART" id="SM00326">
    <property type="entry name" value="SH3"/>
    <property type="match status" value="3"/>
</dbReference>
<dbReference type="InterPro" id="IPR000261">
    <property type="entry name" value="EH_dom"/>
</dbReference>
<feature type="domain" description="SH3" evidence="9">
    <location>
        <begin position="1235"/>
        <end position="1295"/>
    </location>
</feature>
<protein>
    <recommendedName>
        <fullName evidence="2">Actin cytoskeleton-regulatory complex protein PAN1</fullName>
    </recommendedName>
    <alternativeName>
        <fullName evidence="3">Actin cytoskeleton-regulatory complex protein pan1</fullName>
    </alternativeName>
</protein>
<dbReference type="InterPro" id="IPR011993">
    <property type="entry name" value="PH-like_dom_sf"/>
</dbReference>
<feature type="compositionally biased region" description="Low complexity" evidence="8">
    <location>
        <begin position="1058"/>
        <end position="1088"/>
    </location>
</feature>
<dbReference type="SMART" id="SM00325">
    <property type="entry name" value="RhoGEF"/>
    <property type="match status" value="1"/>
</dbReference>
<dbReference type="GO" id="GO:0003779">
    <property type="term" value="F:actin binding"/>
    <property type="evidence" value="ECO:0007669"/>
    <property type="project" value="InterPro"/>
</dbReference>
<evidence type="ECO:0000256" key="3">
    <source>
        <dbReference type="ARBA" id="ARBA00020728"/>
    </source>
</evidence>
<sequence length="2039" mass="222027">MYNNNINQQQQQQQQYYQSAVGANFQYNAGFGQPLMHQQQYQYQQQHQQYQPARPGWAVSREEKAQYDQIFSAWDLDHSGYISGERAREIFGSSGLPPTDLGHIWALADPNNHGKLNKDEFAVAMHLVYRKLNGGDIPPVLPDDLVPPSTRDISETLDFVKKSLMADIPSRAGTTNWGSYGSPSSQTSSTSLSKRLSVRSPDDVGYVSSARRGNVTSSPASLTRHAGSQENSVGRLKKEISEQQLILEATLARAADPANSGEDREVLDLKEQIRNAQARLLASSNESIHYRLRSGAEDLSRLREERRNMDHEVTDLLRTVSLLSNKVRDADKSLEESRLELAKLKSGAAASADAGIIGTGPGGSITAEDKMKARIALMKAQRLAALTGKPIPTAAQAGIDPDQAARIRAERDVNEQNVAEIELAVRRLEDTMRQLERDLDNHARSQTGVSDSDRRKWEEGAGIESDVARRFIQDIKALATSTPLQVSSYQSLSSASGRQYTSTPSQRFGVGSSVPSSPPISSSASITSSPTVSSVGLTGKTPEERRAIIRAQAEKRLRDRQNDILSKTQSSRVEASSPSLPHAVPEVDAFTSAKFEEAERLAREKLLANAESKRRQAELERQAERDLKANQEKLQAAQRDEHLESERRAAQEAQRQLEAAERAGLEEQEVVQRKQEEELKQSRMAREQEEREERERKERFAQSTLAAKQQHQALDLTLTQGSSNRGPVRITLDSNPFAKHRKSISSSDDDWDTTSPVNATPPANGSTVTVASSSSNNPFFRMMTSTTVPLPTAHSKDTSDGWDVVEKEVDLADQLSQKQFSSVAVSLSSAGSDIPLAPPPPPVASVPVAPSQPAGTIPVPPPQPSGAIPIPPPPPAPGTSSTSVIPPGSQGIPVPPPAPIGVPAAPPGPQAGGATPASTASGARGALLSQIQTGIRLKKAVTKDKSTVKGVGRVLGDDSSSLAVVPDGESAAIAHISSNSDQRPLGMPVLGGLFAGGMPTLKKSTGINTGRVDTSEEVPDIRRESTDWFGRLASHSPAEENATGTTAVPMSSIQELPSAPSAATASAGRHALSGSSQDPTQSTTSSASLAKVEDSAEDKIDFNNGYRAKSLWAYSAGAPDQLSFIADEYLHAYPSKESGNTDWMYGISEKNSVLKGWFPKAYVQQVEEKFQARALFAYTAQNEGELSVERGDIVDVLEKPDPQWWRAQASSTAIGMLPATYLEEYIDGQPLPEEQSTGKAKVLYSYAGQSSEELSVDLGETVDIMDKPDPLWWRVRNEQGVTGMLPSAYLEEVGGQSTSELDPDHDDSDSSEYESADEAVDGSTVSGSIDTDTETSDDSDSDIGNVTDRNNVERQNHTLQATATIAPSVPRTPSIAIAPAPRYRAAPPIPTGAPLTSTDPTSSRSDQLLLSTSPTLRPNMLLRKQSEGSLLSLLSVPTTLTPTMRQRSGSHSEALSRPFSHPRFTSESQMSQPPLKGMLIDRSPSPLLLNSPSWSASVGMDMSQSLSEKERKRQEAIHELITTERVYLGYLYLVRDEFQRPLLDQGLISPFESQSLFMEWPSLLNLSRSIVDELTQRQESEQGVVLAVGDVINSLIVERAGCFMRYCANHREAANLLVRRLTESRLLLEFITAAKSRPSCRGMDISSFLLQPLQRITRYPLLIKKILEYTDEDHIDHLLLSEALISAESFLDRINESIRSGEDRQKLSEIQRKLPTGDLTEDLVLTSETKFLGPRRILQEGSLRKAKSGRKLYAYLCNDLLLLFVPGRAAGALVKSASYTSLSLSASSPSLSLSPSVASEWGQNSNHGWTLYHAPLPLAKIKVKPDANDDTKFTIVVASPVPPSATAQFSQIPLHLQTQQSSRGGPLQSMIHVKASSARERKAWLCAVQKAIENLAKTPRDYGMRTSIRPSLAETIGTMTIRVNEGLIPSREFAKSRSFVCTISLGDQLFTTRPSSTDHPFSGALSIHWRESTIFAITDMNHVLDVKLMSTSPFSPDVLMGSAQVPFHTVVPFGERGTEVLTVVGKDKQIKFHMSYKAL</sequence>
<dbReference type="Gene3D" id="1.10.238.10">
    <property type="entry name" value="EF-hand"/>
    <property type="match status" value="1"/>
</dbReference>
<feature type="compositionally biased region" description="Polar residues" evidence="8">
    <location>
        <begin position="1003"/>
        <end position="1012"/>
    </location>
</feature>
<proteinExistence type="predicted"/>
<dbReference type="Pfam" id="PF12763">
    <property type="entry name" value="EH"/>
    <property type="match status" value="1"/>
</dbReference>
<dbReference type="PANTHER" id="PTHR46006">
    <property type="entry name" value="RHO GUANINE NUCLEOTIDE EXCHANGE FACTOR AT 64C, ISOFORM A"/>
    <property type="match status" value="1"/>
</dbReference>
<dbReference type="CDD" id="cd00160">
    <property type="entry name" value="RhoGEF"/>
    <property type="match status" value="1"/>
</dbReference>
<feature type="compositionally biased region" description="Acidic residues" evidence="8">
    <location>
        <begin position="1331"/>
        <end position="1341"/>
    </location>
</feature>
<dbReference type="PROSITE" id="PS50002">
    <property type="entry name" value="SH3"/>
    <property type="match status" value="2"/>
</dbReference>
<reference evidence="15" key="1">
    <citation type="journal article" date="2020" name="Fungal Divers.">
        <title>Resolving the Mortierellaceae phylogeny through synthesis of multi-gene phylogenetics and phylogenomics.</title>
        <authorList>
            <person name="Vandepol N."/>
            <person name="Liber J."/>
            <person name="Desiro A."/>
            <person name="Na H."/>
            <person name="Kennedy M."/>
            <person name="Barry K."/>
            <person name="Grigoriev I.V."/>
            <person name="Miller A.N."/>
            <person name="O'Donnell K."/>
            <person name="Stajich J.E."/>
            <person name="Bonito G."/>
        </authorList>
    </citation>
    <scope>NUCLEOTIDE SEQUENCE</scope>
    <source>
        <strain evidence="15">NRRL 6426</strain>
    </source>
</reference>
<feature type="region of interest" description="Disordered" evidence="8">
    <location>
        <begin position="632"/>
        <end position="709"/>
    </location>
</feature>
<dbReference type="Pfam" id="PF16652">
    <property type="entry name" value="PH_13"/>
    <property type="match status" value="1"/>
</dbReference>
<dbReference type="Pfam" id="PF00621">
    <property type="entry name" value="RhoGEF"/>
    <property type="match status" value="1"/>
</dbReference>
<dbReference type="Gene3D" id="2.60.40.150">
    <property type="entry name" value="C2 domain"/>
    <property type="match status" value="1"/>
</dbReference>
<evidence type="ECO:0000256" key="5">
    <source>
        <dbReference type="ARBA" id="ARBA00022490"/>
    </source>
</evidence>
<dbReference type="PROSITE" id="PS50003">
    <property type="entry name" value="PH_DOMAIN"/>
    <property type="match status" value="1"/>
</dbReference>
<dbReference type="InterPro" id="IPR001849">
    <property type="entry name" value="PH_domain"/>
</dbReference>
<feature type="region of interest" description="Disordered" evidence="8">
    <location>
        <begin position="739"/>
        <end position="777"/>
    </location>
</feature>
<dbReference type="Gene3D" id="2.30.30.40">
    <property type="entry name" value="SH3 Domains"/>
    <property type="match status" value="3"/>
</dbReference>
<feature type="compositionally biased region" description="Polar residues" evidence="8">
    <location>
        <begin position="1444"/>
        <end position="1453"/>
    </location>
</feature>
<dbReference type="InterPro" id="IPR051480">
    <property type="entry name" value="Endocytic_GEF_Adapter"/>
</dbReference>
<dbReference type="InterPro" id="IPR003124">
    <property type="entry name" value="WH2_dom"/>
</dbReference>
<dbReference type="CDD" id="cd00052">
    <property type="entry name" value="EH"/>
    <property type="match status" value="1"/>
</dbReference>
<keyword evidence="4 6" id="KW-0728">SH3 domain</keyword>
<feature type="compositionally biased region" description="Low complexity" evidence="8">
    <location>
        <begin position="763"/>
        <end position="776"/>
    </location>
</feature>
<feature type="compositionally biased region" description="Polar residues" evidence="8">
    <location>
        <begin position="497"/>
        <end position="506"/>
    </location>
</feature>
<feature type="region of interest" description="Disordered" evidence="8">
    <location>
        <begin position="836"/>
        <end position="922"/>
    </location>
</feature>
<feature type="domain" description="WH2" evidence="14">
    <location>
        <begin position="923"/>
        <end position="940"/>
    </location>
</feature>
<dbReference type="InterPro" id="IPR001452">
    <property type="entry name" value="SH3_domain"/>
</dbReference>
<evidence type="ECO:0000256" key="1">
    <source>
        <dbReference type="ARBA" id="ARBA00004496"/>
    </source>
</evidence>
<organism evidence="15 16">
    <name type="scientific">Linnemannia schmuckeri</name>
    <dbReference type="NCBI Taxonomy" id="64567"/>
    <lineage>
        <taxon>Eukaryota</taxon>
        <taxon>Fungi</taxon>
        <taxon>Fungi incertae sedis</taxon>
        <taxon>Mucoromycota</taxon>
        <taxon>Mortierellomycotina</taxon>
        <taxon>Mortierellomycetes</taxon>
        <taxon>Mortierellales</taxon>
        <taxon>Mortierellaceae</taxon>
        <taxon>Linnemannia</taxon>
    </lineage>
</organism>
<keyword evidence="5" id="KW-0963">Cytoplasm</keyword>
<feature type="region of interest" description="Disordered" evidence="8">
    <location>
        <begin position="1441"/>
        <end position="1482"/>
    </location>
</feature>
<feature type="region of interest" description="Disordered" evidence="8">
    <location>
        <begin position="1003"/>
        <end position="1022"/>
    </location>
</feature>
<dbReference type="GO" id="GO:0005737">
    <property type="term" value="C:cytoplasm"/>
    <property type="evidence" value="ECO:0007669"/>
    <property type="project" value="UniProtKB-SubCell"/>
</dbReference>
<feature type="domain" description="EH" evidence="12">
    <location>
        <begin position="63"/>
        <end position="152"/>
    </location>
</feature>
<feature type="compositionally biased region" description="Pro residues" evidence="8">
    <location>
        <begin position="893"/>
        <end position="909"/>
    </location>
</feature>
<evidence type="ECO:0000313" key="15">
    <source>
        <dbReference type="EMBL" id="KAF9155508.1"/>
    </source>
</evidence>
<feature type="domain" description="SH3" evidence="9">
    <location>
        <begin position="1167"/>
        <end position="1227"/>
    </location>
</feature>
<feature type="compositionally biased region" description="Polar residues" evidence="8">
    <location>
        <begin position="214"/>
        <end position="232"/>
    </location>
</feature>
<feature type="compositionally biased region" description="Polar residues" evidence="8">
    <location>
        <begin position="563"/>
        <end position="579"/>
    </location>
</feature>
<evidence type="ECO:0000256" key="8">
    <source>
        <dbReference type="SAM" id="MobiDB-lite"/>
    </source>
</evidence>
<evidence type="ECO:0000259" key="11">
    <source>
        <dbReference type="PROSITE" id="PS50010"/>
    </source>
</evidence>
<feature type="region of interest" description="Disordered" evidence="8">
    <location>
        <begin position="492"/>
        <end position="585"/>
    </location>
</feature>
<gene>
    <name evidence="15" type="primary">PAN1</name>
    <name evidence="15" type="ORF">BG015_009589</name>
</gene>
<dbReference type="SUPFAM" id="SSF50044">
    <property type="entry name" value="SH3-domain"/>
    <property type="match status" value="3"/>
</dbReference>
<dbReference type="Pfam" id="PF02205">
    <property type="entry name" value="WH2"/>
    <property type="match status" value="1"/>
</dbReference>
<feature type="domain" description="PH" evidence="10">
    <location>
        <begin position="1736"/>
        <end position="1893"/>
    </location>
</feature>
<feature type="region of interest" description="Disordered" evidence="8">
    <location>
        <begin position="1055"/>
        <end position="1094"/>
    </location>
</feature>
<dbReference type="SUPFAM" id="SSF49562">
    <property type="entry name" value="C2 domain (Calcium/lipid-binding domain, CaLB)"/>
    <property type="match status" value="1"/>
</dbReference>
<dbReference type="SUPFAM" id="SSF47473">
    <property type="entry name" value="EF-hand"/>
    <property type="match status" value="1"/>
</dbReference>
<feature type="compositionally biased region" description="Low complexity" evidence="8">
    <location>
        <begin position="178"/>
        <end position="199"/>
    </location>
</feature>
<feature type="compositionally biased region" description="Polar residues" evidence="8">
    <location>
        <begin position="1463"/>
        <end position="1472"/>
    </location>
</feature>
<feature type="region of interest" description="Disordered" evidence="8">
    <location>
        <begin position="437"/>
        <end position="457"/>
    </location>
</feature>
<dbReference type="SUPFAM" id="SSF50729">
    <property type="entry name" value="PH domain-like"/>
    <property type="match status" value="1"/>
</dbReference>
<dbReference type="InterPro" id="IPR035892">
    <property type="entry name" value="C2_domain_sf"/>
</dbReference>
<feature type="coiled-coil region" evidence="7">
    <location>
        <begin position="259"/>
        <end position="319"/>
    </location>
</feature>
<feature type="compositionally biased region" description="Basic and acidic residues" evidence="8">
    <location>
        <begin position="541"/>
        <end position="562"/>
    </location>
</feature>
<evidence type="ECO:0000259" key="10">
    <source>
        <dbReference type="PROSITE" id="PS50003"/>
    </source>
</evidence>
<evidence type="ECO:0000256" key="4">
    <source>
        <dbReference type="ARBA" id="ARBA00022443"/>
    </source>
</evidence>
<dbReference type="SMART" id="SM00054">
    <property type="entry name" value="EFh"/>
    <property type="match status" value="2"/>
</dbReference>
<feature type="domain" description="EF-hand" evidence="13">
    <location>
        <begin position="100"/>
        <end position="131"/>
    </location>
</feature>
<feature type="compositionally biased region" description="Low complexity" evidence="8">
    <location>
        <begin position="878"/>
        <end position="892"/>
    </location>
</feature>
<evidence type="ECO:0000259" key="13">
    <source>
        <dbReference type="PROSITE" id="PS50222"/>
    </source>
</evidence>
<feature type="region of interest" description="Disordered" evidence="8">
    <location>
        <begin position="172"/>
        <end position="235"/>
    </location>
</feature>
<dbReference type="PROSITE" id="PS51082">
    <property type="entry name" value="WH2"/>
    <property type="match status" value="1"/>
</dbReference>
<keyword evidence="7" id="KW-0175">Coiled coil</keyword>
<feature type="compositionally biased region" description="Low complexity" evidence="8">
    <location>
        <begin position="1375"/>
        <end position="1386"/>
    </location>
</feature>
<dbReference type="OrthoDB" id="1716625at2759"/>
<feature type="domain" description="DH" evidence="11">
    <location>
        <begin position="1512"/>
        <end position="1697"/>
    </location>
</feature>
<dbReference type="Proteomes" id="UP000748756">
    <property type="component" value="Unassembled WGS sequence"/>
</dbReference>
<feature type="domain" description="EF-hand" evidence="13">
    <location>
        <begin position="62"/>
        <end position="97"/>
    </location>
</feature>
<dbReference type="InterPro" id="IPR000219">
    <property type="entry name" value="DH_dom"/>
</dbReference>
<dbReference type="CDD" id="cd00174">
    <property type="entry name" value="SH3"/>
    <property type="match status" value="2"/>
</dbReference>
<evidence type="ECO:0000256" key="6">
    <source>
        <dbReference type="PROSITE-ProRule" id="PRU00192"/>
    </source>
</evidence>
<dbReference type="PROSITE" id="PS50031">
    <property type="entry name" value="EH"/>
    <property type="match status" value="1"/>
</dbReference>
<evidence type="ECO:0000259" key="9">
    <source>
        <dbReference type="PROSITE" id="PS50002"/>
    </source>
</evidence>
<comment type="caution">
    <text evidence="15">The sequence shown here is derived from an EMBL/GenBank/DDBJ whole genome shotgun (WGS) entry which is preliminary data.</text>
</comment>
<dbReference type="PROSITE" id="PS50222">
    <property type="entry name" value="EF_HAND_2"/>
    <property type="match status" value="2"/>
</dbReference>
<accession>A0A9P5VEU8</accession>
<feature type="region of interest" description="Disordered" evidence="8">
    <location>
        <begin position="1293"/>
        <end position="1413"/>
    </location>
</feature>
<dbReference type="InterPro" id="IPR035899">
    <property type="entry name" value="DBL_dom_sf"/>
</dbReference>
<dbReference type="InterPro" id="IPR011992">
    <property type="entry name" value="EF-hand-dom_pair"/>
</dbReference>
<dbReference type="GO" id="GO:0035025">
    <property type="term" value="P:positive regulation of Rho protein signal transduction"/>
    <property type="evidence" value="ECO:0007669"/>
    <property type="project" value="TreeGrafter"/>
</dbReference>
<dbReference type="Gene3D" id="1.20.900.10">
    <property type="entry name" value="Dbl homology (DH) domain"/>
    <property type="match status" value="1"/>
</dbReference>
<dbReference type="GO" id="GO:0005085">
    <property type="term" value="F:guanyl-nucleotide exchange factor activity"/>
    <property type="evidence" value="ECO:0007669"/>
    <property type="project" value="InterPro"/>
</dbReference>
<dbReference type="SMART" id="SM00027">
    <property type="entry name" value="EH"/>
    <property type="match status" value="1"/>
</dbReference>
<feature type="compositionally biased region" description="Pro residues" evidence="8">
    <location>
        <begin position="858"/>
        <end position="877"/>
    </location>
</feature>
<evidence type="ECO:0000259" key="12">
    <source>
        <dbReference type="PROSITE" id="PS50031"/>
    </source>
</evidence>
<feature type="compositionally biased region" description="Low complexity" evidence="8">
    <location>
        <begin position="845"/>
        <end position="854"/>
    </location>
</feature>
<comment type="subcellular location">
    <subcellularLocation>
        <location evidence="1">Cytoplasm</location>
    </subcellularLocation>
</comment>
<name>A0A9P5VEU8_9FUNG</name>
<dbReference type="Gene3D" id="2.30.29.30">
    <property type="entry name" value="Pleckstrin-homology domain (PH domain)/Phosphotyrosine-binding domain (PTB)"/>
    <property type="match status" value="1"/>
</dbReference>
<dbReference type="SUPFAM" id="SSF48065">
    <property type="entry name" value="DBL homology domain (DH-domain)"/>
    <property type="match status" value="1"/>
</dbReference>
<dbReference type="InterPro" id="IPR036028">
    <property type="entry name" value="SH3-like_dom_sf"/>
</dbReference>
<dbReference type="GO" id="GO:0005509">
    <property type="term" value="F:calcium ion binding"/>
    <property type="evidence" value="ECO:0007669"/>
    <property type="project" value="InterPro"/>
</dbReference>
<dbReference type="PANTHER" id="PTHR46006:SF6">
    <property type="entry name" value="INTERSECTIN-2 ISOFORM X1"/>
    <property type="match status" value="1"/>
</dbReference>
<dbReference type="PROSITE" id="PS50010">
    <property type="entry name" value="DH_2"/>
    <property type="match status" value="1"/>
</dbReference>
<feature type="compositionally biased region" description="Polar residues" evidence="8">
    <location>
        <begin position="1394"/>
        <end position="1413"/>
    </location>
</feature>
<feature type="compositionally biased region" description="Low complexity" evidence="8">
    <location>
        <begin position="509"/>
        <end position="535"/>
    </location>
</feature>
<keyword evidence="16" id="KW-1185">Reference proteome</keyword>
<dbReference type="SMART" id="SM00233">
    <property type="entry name" value="PH"/>
    <property type="match status" value="1"/>
</dbReference>
<evidence type="ECO:0000256" key="7">
    <source>
        <dbReference type="SAM" id="Coils"/>
    </source>
</evidence>
<feature type="compositionally biased region" description="Acidic residues" evidence="8">
    <location>
        <begin position="1301"/>
        <end position="1320"/>
    </location>
</feature>